<dbReference type="Proteomes" id="UP000472275">
    <property type="component" value="Chromosome 5"/>
</dbReference>
<accession>A0A663DTY7</accession>
<sequence>MVKCLIKIKTKVSVHLRLVNHCCREVRVRVLALGPRLLARALGALPLLPALPGLSRNAPHSPGDVPAPGLESLRDSAHSTPVRSASHGDAFTAPGRSGRAESSERVAVIADENYSPADSVLPTPVAEHSLELMLLSRQANGAPCSIEEEKESEAGTPAAAEAEEAGGELRALCPGAGGLGAAQAEQVNKFVLSVLRLLLVTVGLLFVLLLLLIVLTESDLDTAFFRDIRQTPEFEQFHYQYFCPLRRWFACKVRAVVNLLIDT</sequence>
<dbReference type="GeneTree" id="ENSGT00940000156346"/>
<gene>
    <name evidence="3" type="primary">FRMD5</name>
</gene>
<dbReference type="AlphaFoldDB" id="A0A663DTY7"/>
<feature type="transmembrane region" description="Helical" evidence="2">
    <location>
        <begin position="194"/>
        <end position="215"/>
    </location>
</feature>
<feature type="region of interest" description="Disordered" evidence="1">
    <location>
        <begin position="58"/>
        <end position="104"/>
    </location>
</feature>
<evidence type="ECO:0000313" key="4">
    <source>
        <dbReference type="Proteomes" id="UP000472275"/>
    </source>
</evidence>
<name>A0A663DTY7_AQUCH</name>
<reference evidence="3" key="1">
    <citation type="submission" date="2025-08" db="UniProtKB">
        <authorList>
            <consortium name="Ensembl"/>
        </authorList>
    </citation>
    <scope>IDENTIFICATION</scope>
</reference>
<keyword evidence="4" id="KW-1185">Reference proteome</keyword>
<protein>
    <submittedName>
        <fullName evidence="3">FERM domain containing 5</fullName>
    </submittedName>
</protein>
<evidence type="ECO:0000256" key="1">
    <source>
        <dbReference type="SAM" id="MobiDB-lite"/>
    </source>
</evidence>
<reference evidence="3" key="2">
    <citation type="submission" date="2025-09" db="UniProtKB">
        <authorList>
            <consortium name="Ensembl"/>
        </authorList>
    </citation>
    <scope>IDENTIFICATION</scope>
</reference>
<evidence type="ECO:0000313" key="3">
    <source>
        <dbReference type="Ensembl" id="ENSACCP00020003226.1"/>
    </source>
</evidence>
<proteinExistence type="predicted"/>
<keyword evidence="2" id="KW-1133">Transmembrane helix</keyword>
<keyword evidence="2" id="KW-0812">Transmembrane</keyword>
<dbReference type="Ensembl" id="ENSACCT00020003351.1">
    <property type="protein sequence ID" value="ENSACCP00020003226.1"/>
    <property type="gene ID" value="ENSACCG00020002198.1"/>
</dbReference>
<organism evidence="3 4">
    <name type="scientific">Aquila chrysaetos chrysaetos</name>
    <dbReference type="NCBI Taxonomy" id="223781"/>
    <lineage>
        <taxon>Eukaryota</taxon>
        <taxon>Metazoa</taxon>
        <taxon>Chordata</taxon>
        <taxon>Craniata</taxon>
        <taxon>Vertebrata</taxon>
        <taxon>Euteleostomi</taxon>
        <taxon>Archelosauria</taxon>
        <taxon>Archosauria</taxon>
        <taxon>Dinosauria</taxon>
        <taxon>Saurischia</taxon>
        <taxon>Theropoda</taxon>
        <taxon>Coelurosauria</taxon>
        <taxon>Aves</taxon>
        <taxon>Neognathae</taxon>
        <taxon>Neoaves</taxon>
        <taxon>Telluraves</taxon>
        <taxon>Accipitrimorphae</taxon>
        <taxon>Accipitriformes</taxon>
        <taxon>Accipitridae</taxon>
        <taxon>Accipitrinae</taxon>
        <taxon>Aquila</taxon>
    </lineage>
</organism>
<evidence type="ECO:0000256" key="2">
    <source>
        <dbReference type="SAM" id="Phobius"/>
    </source>
</evidence>
<keyword evidence="2" id="KW-0472">Membrane</keyword>